<proteinExistence type="predicted"/>
<sequence>MRMKSDLLPSCVYNNWQPGSRARGRPRTRWIDKITDIVEHQRLATTDAAHLTHNRKLKLLMKLHCTCG</sequence>
<name>A0A0B7BQR4_9EUPU</name>
<dbReference type="EMBL" id="HACG01048759">
    <property type="protein sequence ID" value="CEK95624.1"/>
    <property type="molecule type" value="Transcribed_RNA"/>
</dbReference>
<reference evidence="1" key="1">
    <citation type="submission" date="2014-12" db="EMBL/GenBank/DDBJ databases">
        <title>Insight into the proteome of Arion vulgaris.</title>
        <authorList>
            <person name="Aradska J."/>
            <person name="Bulat T."/>
            <person name="Smidak R."/>
            <person name="Sarate P."/>
            <person name="Gangsoo J."/>
            <person name="Sialana F."/>
            <person name="Bilban M."/>
            <person name="Lubec G."/>
        </authorList>
    </citation>
    <scope>NUCLEOTIDE SEQUENCE</scope>
    <source>
        <tissue evidence="1">Skin</tissue>
    </source>
</reference>
<accession>A0A0B7BQR4</accession>
<gene>
    <name evidence="1" type="primary">ORF208137</name>
    <name evidence="2" type="synonym">ORF208138</name>
</gene>
<evidence type="ECO:0000313" key="2">
    <source>
        <dbReference type="EMBL" id="CEK95625.1"/>
    </source>
</evidence>
<dbReference type="AlphaFoldDB" id="A0A0B7BQR4"/>
<dbReference type="EMBL" id="HACG01048760">
    <property type="protein sequence ID" value="CEK95625.1"/>
    <property type="molecule type" value="Transcribed_RNA"/>
</dbReference>
<organism evidence="1">
    <name type="scientific">Arion vulgaris</name>
    <dbReference type="NCBI Taxonomy" id="1028688"/>
    <lineage>
        <taxon>Eukaryota</taxon>
        <taxon>Metazoa</taxon>
        <taxon>Spiralia</taxon>
        <taxon>Lophotrochozoa</taxon>
        <taxon>Mollusca</taxon>
        <taxon>Gastropoda</taxon>
        <taxon>Heterobranchia</taxon>
        <taxon>Euthyneura</taxon>
        <taxon>Panpulmonata</taxon>
        <taxon>Eupulmonata</taxon>
        <taxon>Stylommatophora</taxon>
        <taxon>Helicina</taxon>
        <taxon>Arionoidea</taxon>
        <taxon>Arionidae</taxon>
        <taxon>Arion</taxon>
    </lineage>
</organism>
<evidence type="ECO:0000313" key="1">
    <source>
        <dbReference type="EMBL" id="CEK95624.1"/>
    </source>
</evidence>
<protein>
    <submittedName>
        <fullName evidence="1">Uncharacterized protein</fullName>
    </submittedName>
</protein>